<dbReference type="Gene3D" id="3.20.110.20">
    <property type="match status" value="1"/>
</dbReference>
<proteinExistence type="inferred from homology"/>
<reference evidence="4 5" key="1">
    <citation type="journal article" date="2016" name="Nat. Commun.">
        <title>Thousands of microbial genomes shed light on interconnected biogeochemical processes in an aquifer system.</title>
        <authorList>
            <person name="Anantharaman K."/>
            <person name="Brown C.T."/>
            <person name="Hug L.A."/>
            <person name="Sharon I."/>
            <person name="Castelle C.J."/>
            <person name="Probst A.J."/>
            <person name="Thomas B.C."/>
            <person name="Singh A."/>
            <person name="Wilkins M.J."/>
            <person name="Karaoz U."/>
            <person name="Brodie E.L."/>
            <person name="Williams K.H."/>
            <person name="Hubbard S.S."/>
            <person name="Banfield J.F."/>
        </authorList>
    </citation>
    <scope>NUCLEOTIDE SEQUENCE [LARGE SCALE GENOMIC DNA]</scope>
</reference>
<feature type="domain" description="Glycoside hydrolase family 57 N-terminal" evidence="3">
    <location>
        <begin position="20"/>
        <end position="260"/>
    </location>
</feature>
<dbReference type="InterPro" id="IPR052046">
    <property type="entry name" value="GH57_Enzymes"/>
</dbReference>
<dbReference type="GO" id="GO:0005975">
    <property type="term" value="P:carbohydrate metabolic process"/>
    <property type="evidence" value="ECO:0007669"/>
    <property type="project" value="InterPro"/>
</dbReference>
<comment type="caution">
    <text evidence="4">The sequence shown here is derived from an EMBL/GenBank/DDBJ whole genome shotgun (WGS) entry which is preliminary data.</text>
</comment>
<protein>
    <recommendedName>
        <fullName evidence="3">Glycoside hydrolase family 57 N-terminal domain-containing protein</fullName>
    </recommendedName>
</protein>
<comment type="similarity">
    <text evidence="1">Belongs to the glycosyl hydrolase 57 family.</text>
</comment>
<organism evidence="4 5">
    <name type="scientific">Candidatus Chisholmbacteria bacterium RIFCSPHIGHO2_01_FULL_52_32</name>
    <dbReference type="NCBI Taxonomy" id="1797591"/>
    <lineage>
        <taxon>Bacteria</taxon>
        <taxon>Candidatus Chisholmiibacteriota</taxon>
    </lineage>
</organism>
<dbReference type="InterPro" id="IPR004300">
    <property type="entry name" value="Glyco_hydro_57_N"/>
</dbReference>
<dbReference type="GO" id="GO:0003824">
    <property type="term" value="F:catalytic activity"/>
    <property type="evidence" value="ECO:0007669"/>
    <property type="project" value="InterPro"/>
</dbReference>
<dbReference type="SUPFAM" id="SSF88713">
    <property type="entry name" value="Glycoside hydrolase/deacetylase"/>
    <property type="match status" value="1"/>
</dbReference>
<gene>
    <name evidence="4" type="ORF">A2786_01290</name>
</gene>
<dbReference type="PANTHER" id="PTHR36306:SF1">
    <property type="entry name" value="ALPHA-AMYLASE-RELATED"/>
    <property type="match status" value="1"/>
</dbReference>
<dbReference type="PANTHER" id="PTHR36306">
    <property type="entry name" value="ALPHA-AMYLASE-RELATED-RELATED"/>
    <property type="match status" value="1"/>
</dbReference>
<dbReference type="EMBL" id="MHCJ01000003">
    <property type="protein sequence ID" value="OGY18136.1"/>
    <property type="molecule type" value="Genomic_DNA"/>
</dbReference>
<dbReference type="InterPro" id="IPR011330">
    <property type="entry name" value="Glyco_hydro/deAcase_b/a-brl"/>
</dbReference>
<evidence type="ECO:0000313" key="5">
    <source>
        <dbReference type="Proteomes" id="UP000179233"/>
    </source>
</evidence>
<evidence type="ECO:0000259" key="3">
    <source>
        <dbReference type="Pfam" id="PF03065"/>
    </source>
</evidence>
<evidence type="ECO:0000313" key="4">
    <source>
        <dbReference type="EMBL" id="OGY18136.1"/>
    </source>
</evidence>
<evidence type="ECO:0000256" key="2">
    <source>
        <dbReference type="ARBA" id="ARBA00023277"/>
    </source>
</evidence>
<evidence type="ECO:0000256" key="1">
    <source>
        <dbReference type="ARBA" id="ARBA00006821"/>
    </source>
</evidence>
<keyword evidence="2" id="KW-0119">Carbohydrate metabolism</keyword>
<dbReference type="Proteomes" id="UP000179233">
    <property type="component" value="Unassembled WGS sequence"/>
</dbReference>
<sequence>MYLALVLHIYQPPTQYPEMVRRITEQSYTKIVDLLERFPKAKITLNIPGSLSGQLLEMDYEALLGRIRRLSERGQVELTGTAAYHPILPHLPKTEIVRQIKINTSINTSFFGSSYQPRGFFPPELGYSKGVGEVLEELGFQWVLVDGTALADWQKFLAFVYVRKGGRLFAFPREDTLSWRIAFGRLRTLVGLRRAIGRGELAKQQYAVVAMDGETFGHHQPRQLELLEQLFSRSDTDGGVPLVSVSELVTLFSRRKEVDVALSTWGYTEWVDGERVWVRWRNPQNPLHTLLKKFQELSFRSVTENDAKSRQILDRALCSDTFWWASGRPYKHPGMVERGSRLFLDAILSSESATTFQKQEARELHHTISRMGYRVPGKRKRG</sequence>
<name>A0A1G1VRW2_9BACT</name>
<accession>A0A1G1VRW2</accession>
<dbReference type="AlphaFoldDB" id="A0A1G1VRW2"/>
<dbReference type="Pfam" id="PF03065">
    <property type="entry name" value="Glyco_hydro_57"/>
    <property type="match status" value="1"/>
</dbReference>